<feature type="transmembrane region" description="Helical" evidence="4">
    <location>
        <begin position="68"/>
        <end position="91"/>
    </location>
</feature>
<dbReference type="GO" id="GO:0005886">
    <property type="term" value="C:plasma membrane"/>
    <property type="evidence" value="ECO:0007669"/>
    <property type="project" value="TreeGrafter"/>
</dbReference>
<dbReference type="InterPro" id="IPR036259">
    <property type="entry name" value="MFS_trans_sf"/>
</dbReference>
<dbReference type="InterPro" id="IPR010645">
    <property type="entry name" value="MFS_4"/>
</dbReference>
<sequence>MLALGGLLAMAAGIGIGRFVYTPILPPMVEALSLSKAEAGLIASANFVGYLAGALLAAVRLPGSRRSWLLAGLVLNVVCLAAMGTTTSLVLFLLLRLAAGVASAFCLIFSSALVLDRLAATGRSGLSALHFSGVGIGIALSAAVVAMLGDWRNMWLASAGLAAVAAIAVALTVTAEAAPSAATARVPRTKLSSAFIMLAVAYFLFGIGYIITATFLIDIVRGSPAIRHLEPYAWILVGIGAAPSVVLWGALGRRIGILPAFAVASLVEAAGVVASVLWLQTMGVVIAALFLGGTFMGLTALGLIGAREAGVGDPRGRIALMTASFSLGQIIGPVFAGVVYDATGSLVWPSLLAAAGLVLAALLSLASQRFAPAAPRTASASRAARTPEA</sequence>
<feature type="transmembrane region" description="Helical" evidence="4">
    <location>
        <begin position="232"/>
        <end position="251"/>
    </location>
</feature>
<evidence type="ECO:0000256" key="2">
    <source>
        <dbReference type="ARBA" id="ARBA00022989"/>
    </source>
</evidence>
<gene>
    <name evidence="6" type="ORF">RSO01_73740</name>
</gene>
<keyword evidence="2 4" id="KW-1133">Transmembrane helix</keyword>
<evidence type="ECO:0000256" key="3">
    <source>
        <dbReference type="ARBA" id="ARBA00023136"/>
    </source>
</evidence>
<feature type="transmembrane region" description="Helical" evidence="4">
    <location>
        <begin position="154"/>
        <end position="173"/>
    </location>
</feature>
<feature type="transmembrane region" description="Helical" evidence="4">
    <location>
        <begin position="97"/>
        <end position="115"/>
    </location>
</feature>
<keyword evidence="7" id="KW-1185">Reference proteome</keyword>
<dbReference type="AlphaFoldDB" id="A0A512NMP9"/>
<dbReference type="PANTHER" id="PTHR23537:SF1">
    <property type="entry name" value="SUGAR TRANSPORTER"/>
    <property type="match status" value="1"/>
</dbReference>
<evidence type="ECO:0000259" key="5">
    <source>
        <dbReference type="PROSITE" id="PS50850"/>
    </source>
</evidence>
<evidence type="ECO:0000313" key="6">
    <source>
        <dbReference type="EMBL" id="GEP60208.1"/>
    </source>
</evidence>
<dbReference type="InterPro" id="IPR020846">
    <property type="entry name" value="MFS_dom"/>
</dbReference>
<feature type="domain" description="Major facilitator superfamily (MFS) profile" evidence="5">
    <location>
        <begin position="194"/>
        <end position="389"/>
    </location>
</feature>
<feature type="transmembrane region" description="Helical" evidence="4">
    <location>
        <begin position="194"/>
        <end position="220"/>
    </location>
</feature>
<feature type="transmembrane region" description="Helical" evidence="4">
    <location>
        <begin position="41"/>
        <end position="61"/>
    </location>
</feature>
<dbReference type="Proteomes" id="UP000321058">
    <property type="component" value="Unassembled WGS sequence"/>
</dbReference>
<name>A0A512NMP9_9HYPH</name>
<accession>A0A512NMP9</accession>
<evidence type="ECO:0000256" key="1">
    <source>
        <dbReference type="ARBA" id="ARBA00022692"/>
    </source>
</evidence>
<reference evidence="6 7" key="1">
    <citation type="submission" date="2019-07" db="EMBL/GenBank/DDBJ databases">
        <title>Whole genome shotgun sequence of Reyranella soli NBRC 108950.</title>
        <authorList>
            <person name="Hosoyama A."/>
            <person name="Uohara A."/>
            <person name="Ohji S."/>
            <person name="Ichikawa N."/>
        </authorList>
    </citation>
    <scope>NUCLEOTIDE SEQUENCE [LARGE SCALE GENOMIC DNA]</scope>
    <source>
        <strain evidence="6 7">NBRC 108950</strain>
    </source>
</reference>
<dbReference type="GO" id="GO:0022857">
    <property type="term" value="F:transmembrane transporter activity"/>
    <property type="evidence" value="ECO:0007669"/>
    <property type="project" value="InterPro"/>
</dbReference>
<evidence type="ECO:0000256" key="4">
    <source>
        <dbReference type="SAM" id="Phobius"/>
    </source>
</evidence>
<dbReference type="SUPFAM" id="SSF103473">
    <property type="entry name" value="MFS general substrate transporter"/>
    <property type="match status" value="1"/>
</dbReference>
<evidence type="ECO:0000313" key="7">
    <source>
        <dbReference type="Proteomes" id="UP000321058"/>
    </source>
</evidence>
<organism evidence="6 7">
    <name type="scientific">Reyranella soli</name>
    <dbReference type="NCBI Taxonomy" id="1230389"/>
    <lineage>
        <taxon>Bacteria</taxon>
        <taxon>Pseudomonadati</taxon>
        <taxon>Pseudomonadota</taxon>
        <taxon>Alphaproteobacteria</taxon>
        <taxon>Hyphomicrobiales</taxon>
        <taxon>Reyranellaceae</taxon>
        <taxon>Reyranella</taxon>
    </lineage>
</organism>
<dbReference type="Gene3D" id="1.20.1250.20">
    <property type="entry name" value="MFS general substrate transporter like domains"/>
    <property type="match status" value="2"/>
</dbReference>
<dbReference type="RefSeq" id="WP_218037571.1">
    <property type="nucleotide sequence ID" value="NZ_BKAJ01000153.1"/>
</dbReference>
<proteinExistence type="predicted"/>
<feature type="transmembrane region" description="Helical" evidence="4">
    <location>
        <begin position="258"/>
        <end position="279"/>
    </location>
</feature>
<feature type="transmembrane region" description="Helical" evidence="4">
    <location>
        <begin position="346"/>
        <end position="366"/>
    </location>
</feature>
<comment type="caution">
    <text evidence="6">The sequence shown here is derived from an EMBL/GenBank/DDBJ whole genome shotgun (WGS) entry which is preliminary data.</text>
</comment>
<feature type="transmembrane region" description="Helical" evidence="4">
    <location>
        <begin position="318"/>
        <end position="340"/>
    </location>
</feature>
<dbReference type="Pfam" id="PF06779">
    <property type="entry name" value="MFS_4"/>
    <property type="match status" value="1"/>
</dbReference>
<protein>
    <submittedName>
        <fullName evidence="6">MFS transporter</fullName>
    </submittedName>
</protein>
<dbReference type="PANTHER" id="PTHR23537">
    <property type="match status" value="1"/>
</dbReference>
<feature type="transmembrane region" description="Helical" evidence="4">
    <location>
        <begin position="127"/>
        <end position="148"/>
    </location>
</feature>
<keyword evidence="3 4" id="KW-0472">Membrane</keyword>
<dbReference type="PROSITE" id="PS50850">
    <property type="entry name" value="MFS"/>
    <property type="match status" value="1"/>
</dbReference>
<feature type="transmembrane region" description="Helical" evidence="4">
    <location>
        <begin position="285"/>
        <end position="306"/>
    </location>
</feature>
<keyword evidence="1 4" id="KW-0812">Transmembrane</keyword>
<dbReference type="EMBL" id="BKAJ01000153">
    <property type="protein sequence ID" value="GEP60208.1"/>
    <property type="molecule type" value="Genomic_DNA"/>
</dbReference>